<organism evidence="2 3">
    <name type="scientific">Gnomoniopsis smithogilvyi</name>
    <dbReference type="NCBI Taxonomy" id="1191159"/>
    <lineage>
        <taxon>Eukaryota</taxon>
        <taxon>Fungi</taxon>
        <taxon>Dikarya</taxon>
        <taxon>Ascomycota</taxon>
        <taxon>Pezizomycotina</taxon>
        <taxon>Sordariomycetes</taxon>
        <taxon>Sordariomycetidae</taxon>
        <taxon>Diaporthales</taxon>
        <taxon>Gnomoniaceae</taxon>
        <taxon>Gnomoniopsis</taxon>
    </lineage>
</organism>
<name>A0A9W9CVV2_9PEZI</name>
<feature type="transmembrane region" description="Helical" evidence="1">
    <location>
        <begin position="81"/>
        <end position="105"/>
    </location>
</feature>
<dbReference type="AlphaFoldDB" id="A0A9W9CVV2"/>
<keyword evidence="1" id="KW-0472">Membrane</keyword>
<dbReference type="EMBL" id="JAPEVB010000004">
    <property type="protein sequence ID" value="KAJ4389122.1"/>
    <property type="molecule type" value="Genomic_DNA"/>
</dbReference>
<keyword evidence="1" id="KW-0812">Transmembrane</keyword>
<keyword evidence="3" id="KW-1185">Reference proteome</keyword>
<comment type="caution">
    <text evidence="2">The sequence shown here is derived from an EMBL/GenBank/DDBJ whole genome shotgun (WGS) entry which is preliminary data.</text>
</comment>
<keyword evidence="1" id="KW-1133">Transmembrane helix</keyword>
<dbReference type="Proteomes" id="UP001140453">
    <property type="component" value="Unassembled WGS sequence"/>
</dbReference>
<reference evidence="2" key="1">
    <citation type="submission" date="2022-10" db="EMBL/GenBank/DDBJ databases">
        <title>Tapping the CABI collections for fungal endophytes: first genome assemblies for Collariella, Neodidymelliopsis, Ascochyta clinopodiicola, Didymella pomorum, Didymosphaeria variabile, Neocosmospora piperis and Neocucurbitaria cava.</title>
        <authorList>
            <person name="Hill R."/>
        </authorList>
    </citation>
    <scope>NUCLEOTIDE SEQUENCE</scope>
    <source>
        <strain evidence="2">IMI 355082</strain>
    </source>
</reference>
<evidence type="ECO:0000313" key="2">
    <source>
        <dbReference type="EMBL" id="KAJ4389122.1"/>
    </source>
</evidence>
<proteinExistence type="predicted"/>
<evidence type="ECO:0000313" key="3">
    <source>
        <dbReference type="Proteomes" id="UP001140453"/>
    </source>
</evidence>
<evidence type="ECO:0000256" key="1">
    <source>
        <dbReference type="SAM" id="Phobius"/>
    </source>
</evidence>
<sequence length="192" mass="21197">MAWLDITISSGLMVYYGLDWLFFTTVYLVITILQLVAWPVAAVWKIVLFVFAPVIYTVRFLLSPVVTVLSNFPRLEFGSAIFIGLACGLILTLTTSTTFTLLGLYDGPTATYTPSRNTSQLSIPRNQPDTDDDQKQLDALLAGISSSPESDHLIATLQGAGWRDPANTKRKRRSMNGGLRFGTILEEDDDSL</sequence>
<evidence type="ECO:0008006" key="4">
    <source>
        <dbReference type="Google" id="ProtNLM"/>
    </source>
</evidence>
<feature type="transmembrane region" description="Helical" evidence="1">
    <location>
        <begin position="47"/>
        <end position="69"/>
    </location>
</feature>
<gene>
    <name evidence="2" type="ORF">N0V93_006584</name>
</gene>
<dbReference type="OrthoDB" id="4502894at2759"/>
<feature type="transmembrane region" description="Helical" evidence="1">
    <location>
        <begin position="20"/>
        <end position="40"/>
    </location>
</feature>
<accession>A0A9W9CVV2</accession>
<protein>
    <recommendedName>
        <fullName evidence="4">Transmembrane protein</fullName>
    </recommendedName>
</protein>